<name>A0A8G2C2X8_DESNO</name>
<feature type="signal peptide" evidence="1">
    <location>
        <begin position="1"/>
        <end position="25"/>
    </location>
</feature>
<feature type="chain" id="PRO_5034491102" evidence="1">
    <location>
        <begin position="26"/>
        <end position="90"/>
    </location>
</feature>
<sequence length="90" mass="10140">MHFLKNKIFWITLAVLLFFVSQASAWIVHAKWECCGANPKERVKVRCNSGVVPTFVKVNEKWYFKKEGGPDGAGTAYPSLEAAAKDFCKE</sequence>
<dbReference type="EMBL" id="FOTO01000005">
    <property type="protein sequence ID" value="SFL72836.1"/>
    <property type="molecule type" value="Genomic_DNA"/>
</dbReference>
<dbReference type="Proteomes" id="UP000199581">
    <property type="component" value="Unassembled WGS sequence"/>
</dbReference>
<comment type="caution">
    <text evidence="2">The sequence shown here is derived from an EMBL/GenBank/DDBJ whole genome shotgun (WGS) entry which is preliminary data.</text>
</comment>
<proteinExistence type="predicted"/>
<keyword evidence="3" id="KW-1185">Reference proteome</keyword>
<dbReference type="AlphaFoldDB" id="A0A8G2C2X8"/>
<evidence type="ECO:0000256" key="1">
    <source>
        <dbReference type="SAM" id="SignalP"/>
    </source>
</evidence>
<gene>
    <name evidence="2" type="ORF">SAMN05421830_105183</name>
</gene>
<organism evidence="2 3">
    <name type="scientific">Desulfomicrobium norvegicum (strain DSM 1741 / NCIMB 8310)</name>
    <name type="common">Desulfovibrio baculatus (strain Norway 4)</name>
    <name type="synonym">Desulfovibrio desulfuricans (strain Norway 4)</name>
    <dbReference type="NCBI Taxonomy" id="52561"/>
    <lineage>
        <taxon>Bacteria</taxon>
        <taxon>Pseudomonadati</taxon>
        <taxon>Thermodesulfobacteriota</taxon>
        <taxon>Desulfovibrionia</taxon>
        <taxon>Desulfovibrionales</taxon>
        <taxon>Desulfomicrobiaceae</taxon>
        <taxon>Desulfomicrobium</taxon>
    </lineage>
</organism>
<evidence type="ECO:0000313" key="3">
    <source>
        <dbReference type="Proteomes" id="UP000199581"/>
    </source>
</evidence>
<reference evidence="2 3" key="1">
    <citation type="submission" date="2016-10" db="EMBL/GenBank/DDBJ databases">
        <authorList>
            <person name="Varghese N."/>
            <person name="Submissions S."/>
        </authorList>
    </citation>
    <scope>NUCLEOTIDE SEQUENCE [LARGE SCALE GENOMIC DNA]</scope>
    <source>
        <strain evidence="2 3">DSM 1741</strain>
    </source>
</reference>
<protein>
    <submittedName>
        <fullName evidence="2">Uncharacterized protein</fullName>
    </submittedName>
</protein>
<dbReference type="RefSeq" id="WP_092191805.1">
    <property type="nucleotide sequence ID" value="NZ_FOTO01000005.1"/>
</dbReference>
<evidence type="ECO:0000313" key="2">
    <source>
        <dbReference type="EMBL" id="SFL72836.1"/>
    </source>
</evidence>
<accession>A0A8G2C2X8</accession>
<keyword evidence="1" id="KW-0732">Signal</keyword>